<evidence type="ECO:0000313" key="2">
    <source>
        <dbReference type="Proteomes" id="UP000681722"/>
    </source>
</evidence>
<feature type="non-terminal residue" evidence="1">
    <location>
        <position position="1"/>
    </location>
</feature>
<gene>
    <name evidence="1" type="ORF">SRO942_LOCUS48192</name>
</gene>
<dbReference type="AlphaFoldDB" id="A0A8S2YW90"/>
<proteinExistence type="predicted"/>
<name>A0A8S2YW90_9BILA</name>
<sequence length="87" mass="10235">IVNDIDLMRIIAANVSRYAVKVARVVFTEEELLNRCFHDYRGSRDGKTITNNNHLQIIKVSIKYLLFLSLRLKDMIFCEKRELIKHA</sequence>
<reference evidence="1" key="1">
    <citation type="submission" date="2021-02" db="EMBL/GenBank/DDBJ databases">
        <authorList>
            <person name="Nowell W R."/>
        </authorList>
    </citation>
    <scope>NUCLEOTIDE SEQUENCE</scope>
</reference>
<organism evidence="1 2">
    <name type="scientific">Didymodactylos carnosus</name>
    <dbReference type="NCBI Taxonomy" id="1234261"/>
    <lineage>
        <taxon>Eukaryota</taxon>
        <taxon>Metazoa</taxon>
        <taxon>Spiralia</taxon>
        <taxon>Gnathifera</taxon>
        <taxon>Rotifera</taxon>
        <taxon>Eurotatoria</taxon>
        <taxon>Bdelloidea</taxon>
        <taxon>Philodinida</taxon>
        <taxon>Philodinidae</taxon>
        <taxon>Didymodactylos</taxon>
    </lineage>
</organism>
<evidence type="ECO:0000313" key="1">
    <source>
        <dbReference type="EMBL" id="CAF4582484.1"/>
    </source>
</evidence>
<dbReference type="EMBL" id="CAJOBC010122882">
    <property type="protein sequence ID" value="CAF4582484.1"/>
    <property type="molecule type" value="Genomic_DNA"/>
</dbReference>
<dbReference type="Proteomes" id="UP000681722">
    <property type="component" value="Unassembled WGS sequence"/>
</dbReference>
<accession>A0A8S2YW90</accession>
<comment type="caution">
    <text evidence="1">The sequence shown here is derived from an EMBL/GenBank/DDBJ whole genome shotgun (WGS) entry which is preliminary data.</text>
</comment>
<protein>
    <submittedName>
        <fullName evidence="1">Uncharacterized protein</fullName>
    </submittedName>
</protein>